<sequence length="102" mass="11311">MLEDSGQLRTWAIQRIPSPGESVQGLGLPPHRIAYLDLEGEISGGRGSVRRIDRGTYTIIESSDEQLSIEICGDQLTGQLRFRATESDQLWEISRVDALANL</sequence>
<proteinExistence type="predicted"/>
<gene>
    <name evidence="1" type="ORF">EC9_54890</name>
</gene>
<keyword evidence="2" id="KW-1185">Reference proteome</keyword>
<dbReference type="EMBL" id="CP036261">
    <property type="protein sequence ID" value="QDS91265.1"/>
    <property type="molecule type" value="Genomic_DNA"/>
</dbReference>
<name>A0A517M8Q6_9BACT</name>
<evidence type="ECO:0000313" key="1">
    <source>
        <dbReference type="EMBL" id="QDS91265.1"/>
    </source>
</evidence>
<evidence type="ECO:0008006" key="3">
    <source>
        <dbReference type="Google" id="ProtNLM"/>
    </source>
</evidence>
<organism evidence="1 2">
    <name type="scientific">Rosistilla ulvae</name>
    <dbReference type="NCBI Taxonomy" id="1930277"/>
    <lineage>
        <taxon>Bacteria</taxon>
        <taxon>Pseudomonadati</taxon>
        <taxon>Planctomycetota</taxon>
        <taxon>Planctomycetia</taxon>
        <taxon>Pirellulales</taxon>
        <taxon>Pirellulaceae</taxon>
        <taxon>Rosistilla</taxon>
    </lineage>
</organism>
<protein>
    <recommendedName>
        <fullName evidence="3">DNA ligase D 3'-phosphoesterase domain-containing protein</fullName>
    </recommendedName>
</protein>
<accession>A0A517M8Q6</accession>
<dbReference type="Proteomes" id="UP000319557">
    <property type="component" value="Chromosome"/>
</dbReference>
<evidence type="ECO:0000313" key="2">
    <source>
        <dbReference type="Proteomes" id="UP000319557"/>
    </source>
</evidence>
<reference evidence="1 2" key="1">
    <citation type="submission" date="2019-02" db="EMBL/GenBank/DDBJ databases">
        <title>Deep-cultivation of Planctomycetes and their phenomic and genomic characterization uncovers novel biology.</title>
        <authorList>
            <person name="Wiegand S."/>
            <person name="Jogler M."/>
            <person name="Boedeker C."/>
            <person name="Pinto D."/>
            <person name="Vollmers J."/>
            <person name="Rivas-Marin E."/>
            <person name="Kohn T."/>
            <person name="Peeters S.H."/>
            <person name="Heuer A."/>
            <person name="Rast P."/>
            <person name="Oberbeckmann S."/>
            <person name="Bunk B."/>
            <person name="Jeske O."/>
            <person name="Meyerdierks A."/>
            <person name="Storesund J.E."/>
            <person name="Kallscheuer N."/>
            <person name="Luecker S."/>
            <person name="Lage O.M."/>
            <person name="Pohl T."/>
            <person name="Merkel B.J."/>
            <person name="Hornburger P."/>
            <person name="Mueller R.-W."/>
            <person name="Bruemmer F."/>
            <person name="Labrenz M."/>
            <person name="Spormann A.M."/>
            <person name="Op den Camp H."/>
            <person name="Overmann J."/>
            <person name="Amann R."/>
            <person name="Jetten M.S.M."/>
            <person name="Mascher T."/>
            <person name="Medema M.H."/>
            <person name="Devos D.P."/>
            <person name="Kaster A.-K."/>
            <person name="Ovreas L."/>
            <person name="Rohde M."/>
            <person name="Galperin M.Y."/>
            <person name="Jogler C."/>
        </authorList>
    </citation>
    <scope>NUCLEOTIDE SEQUENCE [LARGE SCALE GENOMIC DNA]</scope>
    <source>
        <strain evidence="1 2">EC9</strain>
    </source>
</reference>
<dbReference type="AlphaFoldDB" id="A0A517M8Q6"/>
<dbReference type="KEGG" id="ruv:EC9_54890"/>